<organism evidence="1 2">
    <name type="scientific">Rhodonellum ikkaensis</name>
    <dbReference type="NCBI Taxonomy" id="336829"/>
    <lineage>
        <taxon>Bacteria</taxon>
        <taxon>Pseudomonadati</taxon>
        <taxon>Bacteroidota</taxon>
        <taxon>Cytophagia</taxon>
        <taxon>Cytophagales</taxon>
        <taxon>Cytophagaceae</taxon>
        <taxon>Rhodonellum</taxon>
    </lineage>
</organism>
<keyword evidence="2" id="KW-1185">Reference proteome</keyword>
<dbReference type="Proteomes" id="UP000199663">
    <property type="component" value="Unassembled WGS sequence"/>
</dbReference>
<evidence type="ECO:0000313" key="2">
    <source>
        <dbReference type="Proteomes" id="UP000199663"/>
    </source>
</evidence>
<name>A0A1H3MB52_9BACT</name>
<protein>
    <submittedName>
        <fullName evidence="1">Uncharacterized protein</fullName>
    </submittedName>
</protein>
<proteinExistence type="predicted"/>
<comment type="caution">
    <text evidence="1">The sequence shown here is derived from an EMBL/GenBank/DDBJ whole genome shotgun (WGS) entry which is preliminary data.</text>
</comment>
<accession>A0A1H3MB52</accession>
<gene>
    <name evidence="1" type="ORF">SAMN05444412_102409</name>
</gene>
<dbReference type="EMBL" id="FNQC01000002">
    <property type="protein sequence ID" value="SDY73544.1"/>
    <property type="molecule type" value="Genomic_DNA"/>
</dbReference>
<reference evidence="1 2" key="1">
    <citation type="submission" date="2016-10" db="EMBL/GenBank/DDBJ databases">
        <authorList>
            <person name="Varghese N."/>
            <person name="Submissions S."/>
        </authorList>
    </citation>
    <scope>NUCLEOTIDE SEQUENCE [LARGE SCALE GENOMIC DNA]</scope>
    <source>
        <strain evidence="1 2">DSM 17997</strain>
    </source>
</reference>
<sequence>MIWEEVLFMICNTWIGEGLVFGIKKLRKNPEAILRSTSGSNLPFAFPRHKYHFFCFEKFFLKIILQMVIDIGHL</sequence>
<evidence type="ECO:0000313" key="1">
    <source>
        <dbReference type="EMBL" id="SDY73544.1"/>
    </source>
</evidence>